<proteinExistence type="predicted"/>
<dbReference type="EMBL" id="JAEPQZ010000001">
    <property type="protein sequence ID" value="KAG2186003.1"/>
    <property type="molecule type" value="Genomic_DNA"/>
</dbReference>
<dbReference type="Pfam" id="PF04825">
    <property type="entry name" value="Rad21_Rec8_N"/>
    <property type="match status" value="1"/>
</dbReference>
<feature type="domain" description="Rad21/Rec8-like protein N-terminal" evidence="2">
    <location>
        <begin position="5"/>
        <end position="108"/>
    </location>
</feature>
<gene>
    <name evidence="3" type="ORF">INT43_002441</name>
</gene>
<dbReference type="Proteomes" id="UP000654370">
    <property type="component" value="Unassembled WGS sequence"/>
</dbReference>
<keyword evidence="4" id="KW-1185">Reference proteome</keyword>
<dbReference type="OrthoDB" id="2446053at2759"/>
<reference evidence="3" key="1">
    <citation type="submission" date="2020-12" db="EMBL/GenBank/DDBJ databases">
        <title>Metabolic potential, ecology and presence of endohyphal bacteria is reflected in genomic diversity of Mucoromycotina.</title>
        <authorList>
            <person name="Muszewska A."/>
            <person name="Okrasinska A."/>
            <person name="Steczkiewicz K."/>
            <person name="Drgas O."/>
            <person name="Orlowska M."/>
            <person name="Perlinska-Lenart U."/>
            <person name="Aleksandrzak-Piekarczyk T."/>
            <person name="Szatraj K."/>
            <person name="Zielenkiewicz U."/>
            <person name="Pilsyk S."/>
            <person name="Malc E."/>
            <person name="Mieczkowski P."/>
            <person name="Kruszewska J.S."/>
            <person name="Biernat P."/>
            <person name="Pawlowska J."/>
        </authorList>
    </citation>
    <scope>NUCLEOTIDE SEQUENCE</scope>
    <source>
        <strain evidence="3">WA0000067209</strain>
    </source>
</reference>
<accession>A0A8H7Q509</accession>
<dbReference type="InterPro" id="IPR006910">
    <property type="entry name" value="Rad21_Rec8_N"/>
</dbReference>
<evidence type="ECO:0000313" key="4">
    <source>
        <dbReference type="Proteomes" id="UP000654370"/>
    </source>
</evidence>
<protein>
    <recommendedName>
        <fullName evidence="2">Rad21/Rec8-like protein N-terminal domain-containing protein</fullName>
    </recommendedName>
</protein>
<comment type="caution">
    <text evidence="3">The sequence shown here is derived from an EMBL/GenBank/DDBJ whole genome shotgun (WGS) entry which is preliminary data.</text>
</comment>
<sequence>MLPLEDVLQSRHQEFRLIWDASSVSLTSALKRARKLRKSILRLKVDQNCHYLSRMETALPMCLQSGLLNGLAKIHHQQCQDLYNNVQSTLLHLNRSLTSSKMSVIDSDTTIARHIANDAQFTNIELLDLHNAHPFENMVAHRYHLLDSMVNEQPYPLATSNINEVIDHNQELVEAPPVNLLPATSLNATELEFDIQEYSSIDDNDQFFLSPVWQYGRNTPESDETVAVQRDNDNLWSLRQQFVLYAVMRDSTKYLNVTAYRVGAMNQIQLPGAHEPIEPHQLSRIHEVVNEAGVSYVSNMARQSKSPDVVIHGNTTEDKNDNSYDTITDPYELEELGVYIDHDKWEAPSEDRPNNRTKSATDTRHAV</sequence>
<feature type="region of interest" description="Disordered" evidence="1">
    <location>
        <begin position="344"/>
        <end position="367"/>
    </location>
</feature>
<evidence type="ECO:0000256" key="1">
    <source>
        <dbReference type="SAM" id="MobiDB-lite"/>
    </source>
</evidence>
<organism evidence="3 4">
    <name type="scientific">Mortierella isabellina</name>
    <name type="common">Filamentous fungus</name>
    <name type="synonym">Umbelopsis isabellina</name>
    <dbReference type="NCBI Taxonomy" id="91625"/>
    <lineage>
        <taxon>Eukaryota</taxon>
        <taxon>Fungi</taxon>
        <taxon>Fungi incertae sedis</taxon>
        <taxon>Mucoromycota</taxon>
        <taxon>Mucoromycotina</taxon>
        <taxon>Umbelopsidomycetes</taxon>
        <taxon>Umbelopsidales</taxon>
        <taxon>Umbelopsidaceae</taxon>
        <taxon>Umbelopsis</taxon>
    </lineage>
</organism>
<evidence type="ECO:0000313" key="3">
    <source>
        <dbReference type="EMBL" id="KAG2186003.1"/>
    </source>
</evidence>
<evidence type="ECO:0000259" key="2">
    <source>
        <dbReference type="Pfam" id="PF04825"/>
    </source>
</evidence>
<dbReference type="AlphaFoldDB" id="A0A8H7Q509"/>
<name>A0A8H7Q509_MORIS</name>